<sequence>MPAFNIVFPPFIPHELVADDATYSDCTEAAETKWVGANVVFTEHGRIIEKTEFKNWTYNSTDFKTDL</sequence>
<evidence type="ECO:0000313" key="2">
    <source>
        <dbReference type="Proteomes" id="UP001175271"/>
    </source>
</evidence>
<gene>
    <name evidence="1" type="ORF">QR680_009991</name>
</gene>
<dbReference type="EMBL" id="JAUCMV010000001">
    <property type="protein sequence ID" value="KAK0426960.1"/>
    <property type="molecule type" value="Genomic_DNA"/>
</dbReference>
<protein>
    <submittedName>
        <fullName evidence="1">Uncharacterized protein</fullName>
    </submittedName>
</protein>
<dbReference type="Proteomes" id="UP001175271">
    <property type="component" value="Unassembled WGS sequence"/>
</dbReference>
<comment type="caution">
    <text evidence="1">The sequence shown here is derived from an EMBL/GenBank/DDBJ whole genome shotgun (WGS) entry which is preliminary data.</text>
</comment>
<name>A0AA39INK8_9BILA</name>
<reference evidence="1" key="1">
    <citation type="submission" date="2023-06" db="EMBL/GenBank/DDBJ databases">
        <title>Genomic analysis of the entomopathogenic nematode Steinernema hermaphroditum.</title>
        <authorList>
            <person name="Schwarz E.M."/>
            <person name="Heppert J.K."/>
            <person name="Baniya A."/>
            <person name="Schwartz H.T."/>
            <person name="Tan C.-H."/>
            <person name="Antoshechkin I."/>
            <person name="Sternberg P.W."/>
            <person name="Goodrich-Blair H."/>
            <person name="Dillman A.R."/>
        </authorList>
    </citation>
    <scope>NUCLEOTIDE SEQUENCE</scope>
    <source>
        <strain evidence="1">PS9179</strain>
        <tissue evidence="1">Whole animal</tissue>
    </source>
</reference>
<evidence type="ECO:0000313" key="1">
    <source>
        <dbReference type="EMBL" id="KAK0426960.1"/>
    </source>
</evidence>
<keyword evidence="2" id="KW-1185">Reference proteome</keyword>
<dbReference type="AlphaFoldDB" id="A0AA39INK8"/>
<organism evidence="1 2">
    <name type="scientific">Steinernema hermaphroditum</name>
    <dbReference type="NCBI Taxonomy" id="289476"/>
    <lineage>
        <taxon>Eukaryota</taxon>
        <taxon>Metazoa</taxon>
        <taxon>Ecdysozoa</taxon>
        <taxon>Nematoda</taxon>
        <taxon>Chromadorea</taxon>
        <taxon>Rhabditida</taxon>
        <taxon>Tylenchina</taxon>
        <taxon>Panagrolaimomorpha</taxon>
        <taxon>Strongyloidoidea</taxon>
        <taxon>Steinernematidae</taxon>
        <taxon>Steinernema</taxon>
    </lineage>
</organism>
<proteinExistence type="predicted"/>
<accession>A0AA39INK8</accession>